<dbReference type="Proteomes" id="UP000286045">
    <property type="component" value="Unassembled WGS sequence"/>
</dbReference>
<evidence type="ECO:0000259" key="2">
    <source>
        <dbReference type="Pfam" id="PF14420"/>
    </source>
</evidence>
<feature type="domain" description="Clr5" evidence="2">
    <location>
        <begin position="23"/>
        <end position="81"/>
    </location>
</feature>
<name>A0A439D870_9PEZI</name>
<dbReference type="EMBL" id="RYZI01000108">
    <property type="protein sequence ID" value="RWA10603.1"/>
    <property type="molecule type" value="Genomic_DNA"/>
</dbReference>
<proteinExistence type="predicted"/>
<evidence type="ECO:0000256" key="1">
    <source>
        <dbReference type="SAM" id="MobiDB-lite"/>
    </source>
</evidence>
<dbReference type="STRING" id="363999.A0A439D870"/>
<organism evidence="3 4">
    <name type="scientific">Xylaria grammica</name>
    <dbReference type="NCBI Taxonomy" id="363999"/>
    <lineage>
        <taxon>Eukaryota</taxon>
        <taxon>Fungi</taxon>
        <taxon>Dikarya</taxon>
        <taxon>Ascomycota</taxon>
        <taxon>Pezizomycotina</taxon>
        <taxon>Sordariomycetes</taxon>
        <taxon>Xylariomycetidae</taxon>
        <taxon>Xylariales</taxon>
        <taxon>Xylariaceae</taxon>
        <taxon>Xylaria</taxon>
    </lineage>
</organism>
<evidence type="ECO:0000313" key="3">
    <source>
        <dbReference type="EMBL" id="RWA10603.1"/>
    </source>
</evidence>
<evidence type="ECO:0000313" key="4">
    <source>
        <dbReference type="Proteomes" id="UP000286045"/>
    </source>
</evidence>
<comment type="caution">
    <text evidence="3">The sequence shown here is derived from an EMBL/GenBank/DDBJ whole genome shotgun (WGS) entry which is preliminary data.</text>
</comment>
<sequence length="424" mass="48001">MDLVPAELFPQSDQDKHLGVAHSERWSCLKTVIVRLYLSNYGQEGKTATLDQVAEFMRVNYSFHAAPTEYRSHFRTWKVSKRVVKDIKDNVASTLAKRKRPGTSTSHITVGEGDSKRQLHPDKLMRHLKKPRQYNPIQAITPGLLSSWNLPYDAFIASLHKEMDKPSPFGIQGITPDHIDIDPLTPGREAAGLSPNMELVFQKAKEHRAVLFLEGRLEELVVAMCGEDRKLLVNYLHDFYIHGFTMAKEWSKRLQTKWRSHFSRHAAVEHSREPFYVVFLDGLCRGLDITFTGTHVENLPIAQHDVVRAIENDPEALKVDAWKLAIMAGNYELIFDLYEQNRDELPDGIDKIHPLHLAAAFLDGGHACCKVFECLIQLLGVSHAFHHNVDDNGHTILDALIVSILRSHTSISPDLMDCGHADTS</sequence>
<gene>
    <name evidence="3" type="ORF">EKO27_g4501</name>
</gene>
<dbReference type="InterPro" id="IPR025676">
    <property type="entry name" value="Clr5_dom"/>
</dbReference>
<dbReference type="Pfam" id="PF14420">
    <property type="entry name" value="Clr5"/>
    <property type="match status" value="1"/>
</dbReference>
<reference evidence="3 4" key="1">
    <citation type="submission" date="2018-12" db="EMBL/GenBank/DDBJ databases">
        <title>Draft genome sequence of Xylaria grammica IHI A82.</title>
        <authorList>
            <person name="Buettner E."/>
            <person name="Kellner H."/>
        </authorList>
    </citation>
    <scope>NUCLEOTIDE SEQUENCE [LARGE SCALE GENOMIC DNA]</scope>
    <source>
        <strain evidence="3 4">IHI A82</strain>
    </source>
</reference>
<protein>
    <recommendedName>
        <fullName evidence="2">Clr5 domain-containing protein</fullName>
    </recommendedName>
</protein>
<dbReference type="AlphaFoldDB" id="A0A439D870"/>
<feature type="region of interest" description="Disordered" evidence="1">
    <location>
        <begin position="95"/>
        <end position="116"/>
    </location>
</feature>
<keyword evidence="4" id="KW-1185">Reference proteome</keyword>
<accession>A0A439D870</accession>